<dbReference type="Proteomes" id="UP000054172">
    <property type="component" value="Unassembled WGS sequence"/>
</dbReference>
<dbReference type="InterPro" id="IPR017896">
    <property type="entry name" value="4Fe4S_Fe-S-bd"/>
</dbReference>
<comment type="cofactor">
    <cofactor evidence="1 9">
        <name>[4Fe-4S] cluster</name>
        <dbReference type="ChEBI" id="CHEBI:49883"/>
    </cofactor>
</comment>
<feature type="domain" description="4Fe-4S ferredoxin-type" evidence="10">
    <location>
        <begin position="28"/>
        <end position="56"/>
    </location>
</feature>
<keyword evidence="12" id="KW-1185">Reference proteome</keyword>
<evidence type="ECO:0000256" key="8">
    <source>
        <dbReference type="ARBA" id="ARBA00023014"/>
    </source>
</evidence>
<keyword evidence="8 9" id="KW-0411">Iron-sulfur</keyword>
<sequence length="56" mass="5663">MAYVISEDCVACGSCISVCPVDAISEGSIYKIDPSLCIDCGSCADACPTGVISQAQ</sequence>
<keyword evidence="7 9" id="KW-0408">Iron</keyword>
<evidence type="ECO:0000256" key="7">
    <source>
        <dbReference type="ARBA" id="ARBA00023004"/>
    </source>
</evidence>
<gene>
    <name evidence="11" type="ORF">AL399_01670</name>
</gene>
<dbReference type="EMBL" id="LIIK01000004">
    <property type="protein sequence ID" value="KQM09498.1"/>
    <property type="molecule type" value="Genomic_DNA"/>
</dbReference>
<evidence type="ECO:0000256" key="4">
    <source>
        <dbReference type="ARBA" id="ARBA00022485"/>
    </source>
</evidence>
<evidence type="ECO:0000313" key="11">
    <source>
        <dbReference type="EMBL" id="KQM09498.1"/>
    </source>
</evidence>
<evidence type="ECO:0000256" key="5">
    <source>
        <dbReference type="ARBA" id="ARBA00022723"/>
    </source>
</evidence>
<evidence type="ECO:0000256" key="1">
    <source>
        <dbReference type="ARBA" id="ARBA00001966"/>
    </source>
</evidence>
<organism evidence="11 12">
    <name type="scientific">Candidatus [Bacteroides] periocalifornicus</name>
    <dbReference type="NCBI Taxonomy" id="1702214"/>
    <lineage>
        <taxon>Bacteria</taxon>
        <taxon>Pseudomonadati</taxon>
        <taxon>Bacteroidota</taxon>
    </lineage>
</organism>
<keyword evidence="4 9" id="KW-0004">4Fe-4S</keyword>
<dbReference type="PROSITE" id="PS00198">
    <property type="entry name" value="4FE4S_FER_1"/>
    <property type="match status" value="1"/>
</dbReference>
<comment type="function">
    <text evidence="2 9">Ferredoxins are iron-sulfur proteins that transfer electrons in a wide variety of metabolic reactions.</text>
</comment>
<evidence type="ECO:0000256" key="3">
    <source>
        <dbReference type="ARBA" id="ARBA00022448"/>
    </source>
</evidence>
<dbReference type="PRINTS" id="PR00354">
    <property type="entry name" value="7FE8SFRDOXIN"/>
</dbReference>
<dbReference type="PANTHER" id="PTHR24960:SF79">
    <property type="entry name" value="PHOTOSYSTEM I IRON-SULFUR CENTER"/>
    <property type="match status" value="1"/>
</dbReference>
<dbReference type="STRING" id="1702214.AL399_01670"/>
<evidence type="ECO:0000256" key="6">
    <source>
        <dbReference type="ARBA" id="ARBA00022982"/>
    </source>
</evidence>
<dbReference type="PROSITE" id="PS51379">
    <property type="entry name" value="4FE4S_FER_2"/>
    <property type="match status" value="2"/>
</dbReference>
<protein>
    <recommendedName>
        <fullName evidence="9">Ferredoxin</fullName>
    </recommendedName>
</protein>
<dbReference type="PANTHER" id="PTHR24960">
    <property type="entry name" value="PHOTOSYSTEM I IRON-SULFUR CENTER-RELATED"/>
    <property type="match status" value="1"/>
</dbReference>
<dbReference type="AlphaFoldDB" id="A0A0Q4BA35"/>
<evidence type="ECO:0000256" key="9">
    <source>
        <dbReference type="RuleBase" id="RU365098"/>
    </source>
</evidence>
<dbReference type="Pfam" id="PF00037">
    <property type="entry name" value="Fer4"/>
    <property type="match status" value="2"/>
</dbReference>
<reference evidence="11" key="1">
    <citation type="submission" date="2015-08" db="EMBL/GenBank/DDBJ databases">
        <title>Candidatus Bacteriodes Periocalifornicus.</title>
        <authorList>
            <person name="McLean J.S."/>
            <person name="Kelley S."/>
        </authorList>
    </citation>
    <scope>NUCLEOTIDE SEQUENCE [LARGE SCALE GENOMIC DNA]</scope>
    <source>
        <strain evidence="11">12B</strain>
    </source>
</reference>
<evidence type="ECO:0000313" key="12">
    <source>
        <dbReference type="Proteomes" id="UP000054172"/>
    </source>
</evidence>
<proteinExistence type="predicted"/>
<dbReference type="GO" id="GO:0046872">
    <property type="term" value="F:metal ion binding"/>
    <property type="evidence" value="ECO:0007669"/>
    <property type="project" value="UniProtKB-UniRule"/>
</dbReference>
<name>A0A0Q4BA35_9BACT</name>
<dbReference type="InterPro" id="IPR050157">
    <property type="entry name" value="PSI_iron-sulfur_center"/>
</dbReference>
<dbReference type="PATRIC" id="fig|1702214.3.peg.1931"/>
<dbReference type="SUPFAM" id="SSF54862">
    <property type="entry name" value="4Fe-4S ferredoxins"/>
    <property type="match status" value="1"/>
</dbReference>
<dbReference type="GO" id="GO:0009055">
    <property type="term" value="F:electron transfer activity"/>
    <property type="evidence" value="ECO:0007669"/>
    <property type="project" value="UniProtKB-UniRule"/>
</dbReference>
<dbReference type="GO" id="GO:0051539">
    <property type="term" value="F:4 iron, 4 sulfur cluster binding"/>
    <property type="evidence" value="ECO:0007669"/>
    <property type="project" value="UniProtKB-UniRule"/>
</dbReference>
<keyword evidence="3 9" id="KW-0813">Transport</keyword>
<accession>A0A0Q4BA35</accession>
<dbReference type="Gene3D" id="3.30.70.20">
    <property type="match status" value="1"/>
</dbReference>
<evidence type="ECO:0000259" key="10">
    <source>
        <dbReference type="PROSITE" id="PS51379"/>
    </source>
</evidence>
<comment type="caution">
    <text evidence="11">The sequence shown here is derived from an EMBL/GenBank/DDBJ whole genome shotgun (WGS) entry which is preliminary data.</text>
</comment>
<keyword evidence="6 9" id="KW-0249">Electron transport</keyword>
<dbReference type="InterPro" id="IPR000813">
    <property type="entry name" value="7Fe_ferredoxin"/>
</dbReference>
<feature type="domain" description="4Fe-4S ferredoxin-type" evidence="10">
    <location>
        <begin position="1"/>
        <end position="25"/>
    </location>
</feature>
<evidence type="ECO:0000256" key="2">
    <source>
        <dbReference type="ARBA" id="ARBA00003532"/>
    </source>
</evidence>
<keyword evidence="5 9" id="KW-0479">Metal-binding</keyword>
<dbReference type="InterPro" id="IPR017900">
    <property type="entry name" value="4Fe4S_Fe_S_CS"/>
</dbReference>